<organism evidence="3 4">
    <name type="scientific">Planobispora takensis</name>
    <dbReference type="NCBI Taxonomy" id="1367882"/>
    <lineage>
        <taxon>Bacteria</taxon>
        <taxon>Bacillati</taxon>
        <taxon>Actinomycetota</taxon>
        <taxon>Actinomycetes</taxon>
        <taxon>Streptosporangiales</taxon>
        <taxon>Streptosporangiaceae</taxon>
        <taxon>Planobispora</taxon>
    </lineage>
</organism>
<dbReference type="EMBL" id="BOOK01000021">
    <property type="protein sequence ID" value="GII01217.1"/>
    <property type="molecule type" value="Genomic_DNA"/>
</dbReference>
<dbReference type="PANTHER" id="PTHR38110">
    <property type="entry name" value="CHROMOSOME 23, WHOLE GENOME SHOTGUN SEQUENCE"/>
    <property type="match status" value="1"/>
</dbReference>
<dbReference type="InterPro" id="IPR049449">
    <property type="entry name" value="TesB_ACOT8-like_N"/>
</dbReference>
<gene>
    <name evidence="3" type="ORF">Pta02_32250</name>
</gene>
<feature type="domain" description="Acyl-CoA thioesterase-like C-terminal" evidence="2">
    <location>
        <begin position="130"/>
        <end position="264"/>
    </location>
</feature>
<evidence type="ECO:0000313" key="4">
    <source>
        <dbReference type="Proteomes" id="UP000634476"/>
    </source>
</evidence>
<keyword evidence="4" id="KW-1185">Reference proteome</keyword>
<evidence type="ECO:0000259" key="2">
    <source>
        <dbReference type="Pfam" id="PF20789"/>
    </source>
</evidence>
<accession>A0A8J3SVD1</accession>
<evidence type="ECO:0000259" key="1">
    <source>
        <dbReference type="Pfam" id="PF13622"/>
    </source>
</evidence>
<proteinExistence type="predicted"/>
<dbReference type="AlphaFoldDB" id="A0A8J3SVD1"/>
<dbReference type="InterPro" id="IPR029069">
    <property type="entry name" value="HotDog_dom_sf"/>
</dbReference>
<dbReference type="PANTHER" id="PTHR38110:SF1">
    <property type="entry name" value="THIOESTERASE DOMAIN-CONTAINING PROTEIN"/>
    <property type="match status" value="1"/>
</dbReference>
<dbReference type="Proteomes" id="UP000634476">
    <property type="component" value="Unassembled WGS sequence"/>
</dbReference>
<dbReference type="RefSeq" id="WP_203875589.1">
    <property type="nucleotide sequence ID" value="NZ_BOOK01000021.1"/>
</dbReference>
<dbReference type="InterPro" id="IPR052389">
    <property type="entry name" value="Sec_Metab_Biosynth-Assoc"/>
</dbReference>
<dbReference type="InterPro" id="IPR049450">
    <property type="entry name" value="ACOT8-like_C"/>
</dbReference>
<dbReference type="Pfam" id="PF13622">
    <property type="entry name" value="4HBT_3"/>
    <property type="match status" value="1"/>
</dbReference>
<feature type="domain" description="Acyl-CoA thioesterase-like N-terminal HotDog" evidence="1">
    <location>
        <begin position="25"/>
        <end position="109"/>
    </location>
</feature>
<dbReference type="Pfam" id="PF20789">
    <property type="entry name" value="4HBT_3C"/>
    <property type="match status" value="1"/>
</dbReference>
<name>A0A8J3SVD1_9ACTN</name>
<evidence type="ECO:0008006" key="5">
    <source>
        <dbReference type="Google" id="ProtNLM"/>
    </source>
</evidence>
<evidence type="ECO:0000313" key="3">
    <source>
        <dbReference type="EMBL" id="GII01217.1"/>
    </source>
</evidence>
<comment type="caution">
    <text evidence="3">The sequence shown here is derived from an EMBL/GenBank/DDBJ whole genome shotgun (WGS) entry which is preliminary data.</text>
</comment>
<dbReference type="Gene3D" id="2.40.160.210">
    <property type="entry name" value="Acyl-CoA thioesterase, double hotdog domain"/>
    <property type="match status" value="1"/>
</dbReference>
<dbReference type="InterPro" id="IPR042171">
    <property type="entry name" value="Acyl-CoA_hotdog"/>
</dbReference>
<protein>
    <recommendedName>
        <fullName evidence="5">Thioesterase family protein</fullName>
    </recommendedName>
</protein>
<dbReference type="SUPFAM" id="SSF54637">
    <property type="entry name" value="Thioesterase/thiol ester dehydrase-isomerase"/>
    <property type="match status" value="2"/>
</dbReference>
<reference evidence="3" key="1">
    <citation type="submission" date="2021-01" db="EMBL/GenBank/DDBJ databases">
        <title>Whole genome shotgun sequence of Planobispora takensis NBRC 109077.</title>
        <authorList>
            <person name="Komaki H."/>
            <person name="Tamura T."/>
        </authorList>
    </citation>
    <scope>NUCLEOTIDE SEQUENCE</scope>
    <source>
        <strain evidence="3">NBRC 109077</strain>
    </source>
</reference>
<sequence length="267" mass="28702">MTKFDEATQAIRVDETTYDVCLDPGYSIGGPLNGGYLMAVILRAVVDSSPHEHPVTTSAQFLRAPVPGPARVRLEQIKTGRTATMTRATLVQGDGQGEKAFIESLVTTATLADVAPDWTGDPPAAMPPVEECVKLPDPKPESNMTFNAQIDMAFDPPTIGWLTGEPTGRPEGRAYFRMAEPQDPDPYILALAVDALPPVVFSAGARGWAPTVDLTWHLRALPAPGLLTLLGSGRLISDGWFDEEVEVWDSAGRLVAQSRQLARVGRG</sequence>